<evidence type="ECO:0000256" key="1">
    <source>
        <dbReference type="ARBA" id="ARBA00001933"/>
    </source>
</evidence>
<evidence type="ECO:0000313" key="11">
    <source>
        <dbReference type="EMBL" id="KAI1714297.1"/>
    </source>
</evidence>
<dbReference type="FunFam" id="3.40.50.1100:FF:000006">
    <property type="entry name" value="Cysteine synthase"/>
    <property type="match status" value="1"/>
</dbReference>
<feature type="binding site" evidence="7">
    <location>
        <position position="274"/>
    </location>
    <ligand>
        <name>pyridoxal 5'-phosphate</name>
        <dbReference type="ChEBI" id="CHEBI:597326"/>
    </ligand>
</feature>
<dbReference type="Gene3D" id="3.40.50.1100">
    <property type="match status" value="2"/>
</dbReference>
<dbReference type="AlphaFoldDB" id="A0AAD4N123"/>
<dbReference type="InterPro" id="IPR005856">
    <property type="entry name" value="Cys_synth"/>
</dbReference>
<protein>
    <recommendedName>
        <fullName evidence="9">Cysteine synthase</fullName>
        <ecNumber evidence="9">2.5.1.47</ecNumber>
    </recommendedName>
</protein>
<feature type="domain" description="Tryptophan synthase beta chain-like PALP" evidence="10">
    <location>
        <begin position="16"/>
        <end position="295"/>
    </location>
</feature>
<gene>
    <name evidence="11" type="ORF">DdX_08390</name>
</gene>
<dbReference type="EMBL" id="JAKKPZ010000013">
    <property type="protein sequence ID" value="KAI1714297.1"/>
    <property type="molecule type" value="Genomic_DNA"/>
</dbReference>
<dbReference type="PROSITE" id="PS00901">
    <property type="entry name" value="CYS_SYNTHASE"/>
    <property type="match status" value="1"/>
</dbReference>
<organism evidence="11 12">
    <name type="scientific">Ditylenchus destructor</name>
    <dbReference type="NCBI Taxonomy" id="166010"/>
    <lineage>
        <taxon>Eukaryota</taxon>
        <taxon>Metazoa</taxon>
        <taxon>Ecdysozoa</taxon>
        <taxon>Nematoda</taxon>
        <taxon>Chromadorea</taxon>
        <taxon>Rhabditida</taxon>
        <taxon>Tylenchina</taxon>
        <taxon>Tylenchomorpha</taxon>
        <taxon>Sphaerularioidea</taxon>
        <taxon>Anguinidae</taxon>
        <taxon>Anguininae</taxon>
        <taxon>Ditylenchus</taxon>
    </lineage>
</organism>
<reference evidence="11" key="1">
    <citation type="submission" date="2022-01" db="EMBL/GenBank/DDBJ databases">
        <title>Genome Sequence Resource for Two Populations of Ditylenchus destructor, the Migratory Endoparasitic Phytonematode.</title>
        <authorList>
            <person name="Zhang H."/>
            <person name="Lin R."/>
            <person name="Xie B."/>
        </authorList>
    </citation>
    <scope>NUCLEOTIDE SEQUENCE</scope>
    <source>
        <strain evidence="11">BazhouSP</strain>
    </source>
</reference>
<comment type="catalytic activity">
    <reaction evidence="9">
        <text>O-acetyl-L-serine + hydrogen sulfide = L-cysteine + acetate</text>
        <dbReference type="Rhea" id="RHEA:14829"/>
        <dbReference type="ChEBI" id="CHEBI:29919"/>
        <dbReference type="ChEBI" id="CHEBI:30089"/>
        <dbReference type="ChEBI" id="CHEBI:35235"/>
        <dbReference type="ChEBI" id="CHEBI:58340"/>
        <dbReference type="EC" id="2.5.1.47"/>
    </reaction>
</comment>
<dbReference type="GO" id="GO:0004124">
    <property type="term" value="F:cysteine synthase activity"/>
    <property type="evidence" value="ECO:0007669"/>
    <property type="project" value="UniProtKB-UniRule"/>
</dbReference>
<evidence type="ECO:0000256" key="8">
    <source>
        <dbReference type="PIRSR" id="PIRSR605856-51"/>
    </source>
</evidence>
<accession>A0AAD4N123</accession>
<dbReference type="SUPFAM" id="SSF53686">
    <property type="entry name" value="Tryptophan synthase beta subunit-like PLP-dependent enzymes"/>
    <property type="match status" value="1"/>
</dbReference>
<name>A0AAD4N123_9BILA</name>
<sequence length="345" mass="37079">MPPSKRCNKICKDATEMIGETPLVYLNNVTKGLPAKIACKVEYMNPGCSVKDRIGVGMVDAAEKAGLIEPGRSVLIEGTSGNTGIALGFVCAARGYKLILVMPSNASIERIAISRAYGAEIFLTDPADGFKGVFDKMEQLGEIIPNSFVVNQPCNPANPQSHYKTTGPEIWDQTNGQVDICVIGAGTGGTISGVGKFLKEKKPEVKMYAVEPFESSAINGCPVAPHKIQGLGPGFIPETLNLALVEEALRVHSDDAVEMAKRLAREEGLLVGISSGANVCAAIEVAKRPENAGKLIATWFPSFGERYLSTCLYSDIKEECEAMTHTSIDEDKKYLQEKLGLEFCK</sequence>
<dbReference type="InterPro" id="IPR001216">
    <property type="entry name" value="P-phosphate_BS"/>
</dbReference>
<dbReference type="InterPro" id="IPR001926">
    <property type="entry name" value="TrpB-like_PALP"/>
</dbReference>
<dbReference type="EC" id="2.5.1.47" evidence="9"/>
<evidence type="ECO:0000256" key="7">
    <source>
        <dbReference type="PIRSR" id="PIRSR605856-50"/>
    </source>
</evidence>
<feature type="binding site" evidence="7">
    <location>
        <position position="82"/>
    </location>
    <ligand>
        <name>pyridoxal 5'-phosphate</name>
        <dbReference type="ChEBI" id="CHEBI:597326"/>
    </ligand>
</feature>
<dbReference type="PANTHER" id="PTHR10314">
    <property type="entry name" value="CYSTATHIONINE BETA-SYNTHASE"/>
    <property type="match status" value="1"/>
</dbReference>
<evidence type="ECO:0000256" key="3">
    <source>
        <dbReference type="ARBA" id="ARBA00022605"/>
    </source>
</evidence>
<keyword evidence="5 7" id="KW-0663">Pyridoxal phosphate</keyword>
<dbReference type="GO" id="GO:0006535">
    <property type="term" value="P:cysteine biosynthetic process from serine"/>
    <property type="evidence" value="ECO:0007669"/>
    <property type="project" value="UniProtKB-UniRule"/>
</dbReference>
<dbReference type="InterPro" id="IPR050214">
    <property type="entry name" value="Cys_Synth/Cystath_Beta-Synth"/>
</dbReference>
<feature type="modified residue" description="N6-(pyridoxal phosphate)lysine" evidence="8">
    <location>
        <position position="51"/>
    </location>
</feature>
<evidence type="ECO:0000259" key="10">
    <source>
        <dbReference type="Pfam" id="PF00291"/>
    </source>
</evidence>
<dbReference type="Pfam" id="PF00291">
    <property type="entry name" value="PALP"/>
    <property type="match status" value="1"/>
</dbReference>
<dbReference type="Proteomes" id="UP001201812">
    <property type="component" value="Unassembled WGS sequence"/>
</dbReference>
<evidence type="ECO:0000256" key="6">
    <source>
        <dbReference type="ARBA" id="ARBA00023192"/>
    </source>
</evidence>
<dbReference type="NCBIfam" id="TIGR01136">
    <property type="entry name" value="cysKM"/>
    <property type="match status" value="1"/>
</dbReference>
<evidence type="ECO:0000256" key="9">
    <source>
        <dbReference type="RuleBase" id="RU003985"/>
    </source>
</evidence>
<dbReference type="InterPro" id="IPR036052">
    <property type="entry name" value="TrpB-like_PALP_sf"/>
</dbReference>
<evidence type="ECO:0000313" key="12">
    <source>
        <dbReference type="Proteomes" id="UP001201812"/>
    </source>
</evidence>
<keyword evidence="12" id="KW-1185">Reference proteome</keyword>
<keyword evidence="4 9" id="KW-0808">Transferase</keyword>
<comment type="similarity">
    <text evidence="2 9">Belongs to the cysteine synthase/cystathionine beta-synthase family.</text>
</comment>
<dbReference type="InterPro" id="IPR005859">
    <property type="entry name" value="CysK"/>
</dbReference>
<dbReference type="NCBIfam" id="TIGR01139">
    <property type="entry name" value="cysK"/>
    <property type="match status" value="1"/>
</dbReference>
<comment type="caution">
    <text evidence="11">The sequence shown here is derived from an EMBL/GenBank/DDBJ whole genome shotgun (WGS) entry which is preliminary data.</text>
</comment>
<keyword evidence="3 9" id="KW-0028">Amino-acid biosynthesis</keyword>
<evidence type="ECO:0000256" key="4">
    <source>
        <dbReference type="ARBA" id="ARBA00022679"/>
    </source>
</evidence>
<keyword evidence="6 9" id="KW-0198">Cysteine biosynthesis</keyword>
<dbReference type="CDD" id="cd01561">
    <property type="entry name" value="CBS_like"/>
    <property type="match status" value="1"/>
</dbReference>
<evidence type="ECO:0000256" key="5">
    <source>
        <dbReference type="ARBA" id="ARBA00022898"/>
    </source>
</evidence>
<feature type="binding site" evidence="7">
    <location>
        <begin position="186"/>
        <end position="190"/>
    </location>
    <ligand>
        <name>pyridoxal 5'-phosphate</name>
        <dbReference type="ChEBI" id="CHEBI:597326"/>
    </ligand>
</feature>
<comment type="cofactor">
    <cofactor evidence="1 7 9">
        <name>pyridoxal 5'-phosphate</name>
        <dbReference type="ChEBI" id="CHEBI:597326"/>
    </cofactor>
</comment>
<evidence type="ECO:0000256" key="2">
    <source>
        <dbReference type="ARBA" id="ARBA00007103"/>
    </source>
</evidence>
<proteinExistence type="inferred from homology"/>